<keyword evidence="3" id="KW-1185">Reference proteome</keyword>
<evidence type="ECO:0000313" key="3">
    <source>
        <dbReference type="Proteomes" id="UP001497516"/>
    </source>
</evidence>
<evidence type="ECO:0000256" key="1">
    <source>
        <dbReference type="SAM" id="Phobius"/>
    </source>
</evidence>
<sequence>MHRSASWTRGPPDDYFMHSTPMAASSGLRVSSSAADDNELPMYNPTVEMAKKEKSRRFAENAVHVIPFVLIICGFILWFFCNPNGMKGDSIATRIEGLTIEGDSDHDSDGTQTGFLPIEADSKRAIRGRRKLDEILIWRRKY</sequence>
<protein>
    <recommendedName>
        <fullName evidence="4">Transmembrane protein</fullName>
    </recommendedName>
</protein>
<reference evidence="2 3" key="1">
    <citation type="submission" date="2024-04" db="EMBL/GenBank/DDBJ databases">
        <authorList>
            <person name="Fracassetti M."/>
        </authorList>
    </citation>
    <scope>NUCLEOTIDE SEQUENCE [LARGE SCALE GENOMIC DNA]</scope>
</reference>
<proteinExistence type="predicted"/>
<dbReference type="PANTHER" id="PTHR34189:SF4">
    <property type="entry name" value="TRANSMEMBRANE PROTEIN"/>
    <property type="match status" value="1"/>
</dbReference>
<gene>
    <name evidence="2" type="ORF">LTRI10_LOCUS45368</name>
</gene>
<dbReference type="EMBL" id="OZ034821">
    <property type="protein sequence ID" value="CAL1405589.1"/>
    <property type="molecule type" value="Genomic_DNA"/>
</dbReference>
<evidence type="ECO:0000313" key="2">
    <source>
        <dbReference type="EMBL" id="CAL1405589.1"/>
    </source>
</evidence>
<organism evidence="2 3">
    <name type="scientific">Linum trigynum</name>
    <dbReference type="NCBI Taxonomy" id="586398"/>
    <lineage>
        <taxon>Eukaryota</taxon>
        <taxon>Viridiplantae</taxon>
        <taxon>Streptophyta</taxon>
        <taxon>Embryophyta</taxon>
        <taxon>Tracheophyta</taxon>
        <taxon>Spermatophyta</taxon>
        <taxon>Magnoliopsida</taxon>
        <taxon>eudicotyledons</taxon>
        <taxon>Gunneridae</taxon>
        <taxon>Pentapetalae</taxon>
        <taxon>rosids</taxon>
        <taxon>fabids</taxon>
        <taxon>Malpighiales</taxon>
        <taxon>Linaceae</taxon>
        <taxon>Linum</taxon>
    </lineage>
</organism>
<feature type="transmembrane region" description="Helical" evidence="1">
    <location>
        <begin position="61"/>
        <end position="80"/>
    </location>
</feature>
<accession>A0AAV2G4P1</accession>
<keyword evidence="1" id="KW-0472">Membrane</keyword>
<keyword evidence="1" id="KW-1133">Transmembrane helix</keyword>
<name>A0AAV2G4P1_9ROSI</name>
<evidence type="ECO:0008006" key="4">
    <source>
        <dbReference type="Google" id="ProtNLM"/>
    </source>
</evidence>
<keyword evidence="1" id="KW-0812">Transmembrane</keyword>
<dbReference type="Proteomes" id="UP001497516">
    <property type="component" value="Chromosome 8"/>
</dbReference>
<dbReference type="PANTHER" id="PTHR34189">
    <property type="entry name" value="TRANSMEMBRANE PROTEIN"/>
    <property type="match status" value="1"/>
</dbReference>
<dbReference type="AlphaFoldDB" id="A0AAV2G4P1"/>